<feature type="compositionally biased region" description="Basic residues" evidence="1">
    <location>
        <begin position="386"/>
        <end position="396"/>
    </location>
</feature>
<reference evidence="2" key="2">
    <citation type="submission" date="2021-01" db="UniProtKB">
        <authorList>
            <consortium name="EnsemblMetazoa"/>
        </authorList>
    </citation>
    <scope>IDENTIFICATION</scope>
</reference>
<evidence type="ECO:0000256" key="1">
    <source>
        <dbReference type="SAM" id="MobiDB-lite"/>
    </source>
</evidence>
<dbReference type="RefSeq" id="XP_011665814.1">
    <property type="nucleotide sequence ID" value="XM_011667512.2"/>
</dbReference>
<feature type="compositionally biased region" description="Basic and acidic residues" evidence="1">
    <location>
        <begin position="334"/>
        <end position="345"/>
    </location>
</feature>
<dbReference type="AlphaFoldDB" id="A0A7M7HJT2"/>
<keyword evidence="3" id="KW-1185">Reference proteome</keyword>
<name>A0A7M7HJT2_STRPU</name>
<evidence type="ECO:0000313" key="2">
    <source>
        <dbReference type="EnsemblMetazoa" id="XP_011665814"/>
    </source>
</evidence>
<dbReference type="OMA" id="MATACIH"/>
<dbReference type="KEGG" id="spu:576253"/>
<dbReference type="OrthoDB" id="5958581at2759"/>
<organism evidence="2 3">
    <name type="scientific">Strongylocentrotus purpuratus</name>
    <name type="common">Purple sea urchin</name>
    <dbReference type="NCBI Taxonomy" id="7668"/>
    <lineage>
        <taxon>Eukaryota</taxon>
        <taxon>Metazoa</taxon>
        <taxon>Echinodermata</taxon>
        <taxon>Eleutherozoa</taxon>
        <taxon>Echinozoa</taxon>
        <taxon>Echinoidea</taxon>
        <taxon>Euechinoidea</taxon>
        <taxon>Echinacea</taxon>
        <taxon>Camarodonta</taxon>
        <taxon>Echinidea</taxon>
        <taxon>Strongylocentrotidae</taxon>
        <taxon>Strongylocentrotus</taxon>
    </lineage>
</organism>
<dbReference type="GeneID" id="576253"/>
<accession>A0A7M7HJT2</accession>
<proteinExistence type="predicted"/>
<protein>
    <submittedName>
        <fullName evidence="2">Uncharacterized protein</fullName>
    </submittedName>
</protein>
<dbReference type="Proteomes" id="UP000007110">
    <property type="component" value="Unassembled WGS sequence"/>
</dbReference>
<sequence>MATACIHMLPTPGAKCEAVEIKNQHQDSWEIFPEDKLGADRYGSLYAQDYSLDSIKPKNGKAANVPSTVWRVWQGYHGHISPPRNNPHPSVMFMNWKVPSRLYNQDPTTTAFAGAPPEKTGYSKFANHKKVSKLAGHMPPSLLTRKITAPTMTTHVTPKQGLLRQRREKEIDEQIMREKYAAEKQTMKNPSSGITRFPAMPGLSAKLNVTQTRDRPRDAGVMPVPNNAVTMSGRIRSEITQEDKNYIANYQKGPSHTETAKVVNKWIESASDKERDLAFQFFGSLAGKKLMGGDQAAKEAKTKQGGACNVCDATRLKDVLGALKTTGGPIASSDPKDLRSGESNRRRLRLLSPFTRRHKEEMQSWHHLPASRHRGPVSNTIGLFTRPHKPTQRHFTIHPEWE</sequence>
<feature type="region of interest" description="Disordered" evidence="1">
    <location>
        <begin position="382"/>
        <end position="402"/>
    </location>
</feature>
<reference evidence="3" key="1">
    <citation type="submission" date="2015-02" db="EMBL/GenBank/DDBJ databases">
        <title>Genome sequencing for Strongylocentrotus purpuratus.</title>
        <authorList>
            <person name="Murali S."/>
            <person name="Liu Y."/>
            <person name="Vee V."/>
            <person name="English A."/>
            <person name="Wang M."/>
            <person name="Skinner E."/>
            <person name="Han Y."/>
            <person name="Muzny D.M."/>
            <person name="Worley K.C."/>
            <person name="Gibbs R.A."/>
        </authorList>
    </citation>
    <scope>NUCLEOTIDE SEQUENCE</scope>
</reference>
<feature type="region of interest" description="Disordered" evidence="1">
    <location>
        <begin position="327"/>
        <end position="346"/>
    </location>
</feature>
<dbReference type="InParanoid" id="A0A7M7HJT2"/>
<evidence type="ECO:0000313" key="3">
    <source>
        <dbReference type="Proteomes" id="UP000007110"/>
    </source>
</evidence>
<dbReference type="EnsemblMetazoa" id="XM_011667512">
    <property type="protein sequence ID" value="XP_011665814"/>
    <property type="gene ID" value="LOC576253"/>
</dbReference>